<evidence type="ECO:0000313" key="2">
    <source>
        <dbReference type="Proteomes" id="UP000076794"/>
    </source>
</evidence>
<dbReference type="EMBL" id="CP014209">
    <property type="protein sequence ID" value="ANC32146.1"/>
    <property type="molecule type" value="Genomic_DNA"/>
</dbReference>
<name>A0A168FMN5_9MICO</name>
<keyword evidence="2" id="KW-1185">Reference proteome</keyword>
<dbReference type="Proteomes" id="UP000076794">
    <property type="component" value="Chromosome"/>
</dbReference>
<dbReference type="PATRIC" id="fig|1300344.3.peg.2629"/>
<protein>
    <submittedName>
        <fullName evidence="1">Uncharacterized protein</fullName>
    </submittedName>
</protein>
<dbReference type="STRING" id="1300344.I598_2616"/>
<sequence length="57" mass="6681">MYHRGRADTRQEWRVEVDAHPPRPLAVPRTRVSVERHRAAFGREASPFVLRTQECTP</sequence>
<evidence type="ECO:0000313" key="1">
    <source>
        <dbReference type="EMBL" id="ANC32146.1"/>
    </source>
</evidence>
<dbReference type="AlphaFoldDB" id="A0A168FMN5"/>
<dbReference type="KEGG" id="ido:I598_2616"/>
<proteinExistence type="predicted"/>
<gene>
    <name evidence="1" type="ORF">I598_2616</name>
</gene>
<organism evidence="1 2">
    <name type="scientific">Isoptericola dokdonensis DS-3</name>
    <dbReference type="NCBI Taxonomy" id="1300344"/>
    <lineage>
        <taxon>Bacteria</taxon>
        <taxon>Bacillati</taxon>
        <taxon>Actinomycetota</taxon>
        <taxon>Actinomycetes</taxon>
        <taxon>Micrococcales</taxon>
        <taxon>Promicromonosporaceae</taxon>
        <taxon>Isoptericola</taxon>
    </lineage>
</organism>
<accession>A0A168FMN5</accession>
<reference evidence="1 2" key="1">
    <citation type="submission" date="2016-01" db="EMBL/GenBank/DDBJ databases">
        <title>Complete genome sequence of a soil Actinobacterium, Isoptericola dokdonensis DS-3.</title>
        <authorList>
            <person name="Kwon S.-K."/>
            <person name="Kim J.F."/>
        </authorList>
    </citation>
    <scope>NUCLEOTIDE SEQUENCE [LARGE SCALE GENOMIC DNA]</scope>
    <source>
        <strain evidence="1 2">DS-3</strain>
    </source>
</reference>